<evidence type="ECO:0000313" key="11">
    <source>
        <dbReference type="Proteomes" id="UP001595987"/>
    </source>
</evidence>
<feature type="transmembrane region" description="Helical" evidence="8">
    <location>
        <begin position="156"/>
        <end position="179"/>
    </location>
</feature>
<dbReference type="SUPFAM" id="SSF81340">
    <property type="entry name" value="Clc chloride channel"/>
    <property type="match status" value="1"/>
</dbReference>
<feature type="transmembrane region" description="Helical" evidence="8">
    <location>
        <begin position="264"/>
        <end position="286"/>
    </location>
</feature>
<dbReference type="InterPro" id="IPR036721">
    <property type="entry name" value="RCK_C_sf"/>
</dbReference>
<evidence type="ECO:0000313" key="10">
    <source>
        <dbReference type="EMBL" id="MFC4652081.1"/>
    </source>
</evidence>
<dbReference type="SUPFAM" id="SSF116726">
    <property type="entry name" value="TrkA C-terminal domain-like"/>
    <property type="match status" value="1"/>
</dbReference>
<comment type="caution">
    <text evidence="10">The sequence shown here is derived from an EMBL/GenBank/DDBJ whole genome shotgun (WGS) entry which is preliminary data.</text>
</comment>
<keyword evidence="11" id="KW-1185">Reference proteome</keyword>
<dbReference type="PANTHER" id="PTHR45711">
    <property type="entry name" value="CHLORIDE CHANNEL PROTEIN"/>
    <property type="match status" value="1"/>
</dbReference>
<evidence type="ECO:0000256" key="2">
    <source>
        <dbReference type="ARBA" id="ARBA00022448"/>
    </source>
</evidence>
<dbReference type="Pfam" id="PF02080">
    <property type="entry name" value="TrkA_C"/>
    <property type="match status" value="1"/>
</dbReference>
<evidence type="ECO:0000256" key="7">
    <source>
        <dbReference type="ARBA" id="ARBA00023214"/>
    </source>
</evidence>
<feature type="transmembrane region" description="Helical" evidence="8">
    <location>
        <begin position="328"/>
        <end position="351"/>
    </location>
</feature>
<evidence type="ECO:0000256" key="3">
    <source>
        <dbReference type="ARBA" id="ARBA00022692"/>
    </source>
</evidence>
<dbReference type="Gene3D" id="3.30.70.1450">
    <property type="entry name" value="Regulator of K+ conductance, C-terminal domain"/>
    <property type="match status" value="1"/>
</dbReference>
<comment type="subcellular location">
    <subcellularLocation>
        <location evidence="1">Membrane</location>
        <topology evidence="1">Multi-pass membrane protein</topology>
    </subcellularLocation>
</comment>
<sequence>MKNHFKDLEKSSNKNLYLLFLSGLVGLTAGFLASMYRLALEIAENLGRGLYRTLVLQPIYLLVALAVILLLVLLVTFLMKKYPMSAGSGIPQVKGQLQGYFKINWFTTAFAKFIGGTLAMFAGLSLGREGPSVQLGASMGQAVSEKLAQTERHRRILIASGASAGLSAAFNAPLSGVMFTLEEVFKYFSPLILLTCMTSAIVADGVSRLIFGSAPVFHFKIIASIPLHDYWILLLLGVVLGFFGAFYNISLLASQRWMKKIKSLYLRVLLSFLVAGIFGLTFPAVIGSGHTLINSLNLSLGLGFLALLFIFKYFISIVSYASGVPGGIFFPLLVLGASLGSVFATLVINGLHLPETLFANLVILAMAGTFTAIVRAPMTGILLLVEMTGTFDHLLPLALVSLVAYVVADLLHSAPIYDSLLENMLVGNEQKEAVSEEGQMMFETMVQFDSQADKQLLGNLALPENCLLVAVHRSGKDLIPQGNTQLQAGDYLTFLIQRSEEKFARAEIQKIFMEKENAAQ</sequence>
<feature type="transmembrane region" description="Helical" evidence="8">
    <location>
        <begin position="298"/>
        <end position="321"/>
    </location>
</feature>
<feature type="domain" description="RCK C-terminal" evidence="9">
    <location>
        <begin position="429"/>
        <end position="511"/>
    </location>
</feature>
<accession>A0ABV9JCS4</accession>
<protein>
    <submittedName>
        <fullName evidence="10">ClC family H(+)/Cl(-) exchange transporter</fullName>
    </submittedName>
</protein>
<dbReference type="CDD" id="cd01031">
    <property type="entry name" value="EriC"/>
    <property type="match status" value="1"/>
</dbReference>
<evidence type="ECO:0000256" key="6">
    <source>
        <dbReference type="ARBA" id="ARBA00023136"/>
    </source>
</evidence>
<dbReference type="Pfam" id="PF00654">
    <property type="entry name" value="Voltage_CLC"/>
    <property type="match status" value="1"/>
</dbReference>
<feature type="transmembrane region" description="Helical" evidence="8">
    <location>
        <begin position="397"/>
        <end position="417"/>
    </location>
</feature>
<evidence type="ECO:0000256" key="4">
    <source>
        <dbReference type="ARBA" id="ARBA00022989"/>
    </source>
</evidence>
<feature type="transmembrane region" description="Helical" evidence="8">
    <location>
        <begin position="231"/>
        <end position="252"/>
    </location>
</feature>
<dbReference type="InterPro" id="IPR006037">
    <property type="entry name" value="RCK_C"/>
</dbReference>
<dbReference type="PANTHER" id="PTHR45711:SF6">
    <property type="entry name" value="CHLORIDE CHANNEL PROTEIN"/>
    <property type="match status" value="1"/>
</dbReference>
<keyword evidence="5" id="KW-0406">Ion transport</keyword>
<feature type="transmembrane region" description="Helical" evidence="8">
    <location>
        <begin position="357"/>
        <end position="385"/>
    </location>
</feature>
<evidence type="ECO:0000256" key="1">
    <source>
        <dbReference type="ARBA" id="ARBA00004141"/>
    </source>
</evidence>
<feature type="transmembrane region" description="Helical" evidence="8">
    <location>
        <begin position="16"/>
        <end position="39"/>
    </location>
</feature>
<dbReference type="PRINTS" id="PR00762">
    <property type="entry name" value="CLCHANNEL"/>
</dbReference>
<name>A0ABV9JCS4_9LACT</name>
<dbReference type="Gene3D" id="1.10.3080.10">
    <property type="entry name" value="Clc chloride channel"/>
    <property type="match status" value="1"/>
</dbReference>
<reference evidence="11" key="1">
    <citation type="journal article" date="2019" name="Int. J. Syst. Evol. Microbiol.">
        <title>The Global Catalogue of Microorganisms (GCM) 10K type strain sequencing project: providing services to taxonomists for standard genome sequencing and annotation.</title>
        <authorList>
            <consortium name="The Broad Institute Genomics Platform"/>
            <consortium name="The Broad Institute Genome Sequencing Center for Infectious Disease"/>
            <person name="Wu L."/>
            <person name="Ma J."/>
        </authorList>
    </citation>
    <scope>NUCLEOTIDE SEQUENCE [LARGE SCALE GENOMIC DNA]</scope>
    <source>
        <strain evidence="11">CCUG 63287</strain>
    </source>
</reference>
<dbReference type="Proteomes" id="UP001595987">
    <property type="component" value="Unassembled WGS sequence"/>
</dbReference>
<keyword evidence="4 8" id="KW-1133">Transmembrane helix</keyword>
<keyword evidence="3 8" id="KW-0812">Transmembrane</keyword>
<keyword evidence="7" id="KW-0868">Chloride</keyword>
<evidence type="ECO:0000259" key="9">
    <source>
        <dbReference type="PROSITE" id="PS51202"/>
    </source>
</evidence>
<organism evidence="10 11">
    <name type="scientific">Lactococcus nasutitermitis</name>
    <dbReference type="NCBI Taxonomy" id="1652957"/>
    <lineage>
        <taxon>Bacteria</taxon>
        <taxon>Bacillati</taxon>
        <taxon>Bacillota</taxon>
        <taxon>Bacilli</taxon>
        <taxon>Lactobacillales</taxon>
        <taxon>Streptococcaceae</taxon>
        <taxon>Lactococcus</taxon>
    </lineage>
</organism>
<dbReference type="PROSITE" id="PS51202">
    <property type="entry name" value="RCK_C"/>
    <property type="match status" value="1"/>
</dbReference>
<proteinExistence type="predicted"/>
<keyword evidence="2" id="KW-0813">Transport</keyword>
<evidence type="ECO:0000256" key="5">
    <source>
        <dbReference type="ARBA" id="ARBA00023065"/>
    </source>
</evidence>
<keyword evidence="6 8" id="KW-0472">Membrane</keyword>
<gene>
    <name evidence="10" type="ORF">ACFO26_04095</name>
</gene>
<dbReference type="InterPro" id="IPR014743">
    <property type="entry name" value="Cl-channel_core"/>
</dbReference>
<evidence type="ECO:0000256" key="8">
    <source>
        <dbReference type="SAM" id="Phobius"/>
    </source>
</evidence>
<dbReference type="InterPro" id="IPR001807">
    <property type="entry name" value="ClC"/>
</dbReference>
<dbReference type="RefSeq" id="WP_213533428.1">
    <property type="nucleotide sequence ID" value="NZ_BOVQ01000002.1"/>
</dbReference>
<feature type="transmembrane region" description="Helical" evidence="8">
    <location>
        <begin position="59"/>
        <end position="79"/>
    </location>
</feature>
<dbReference type="EMBL" id="JBHSGD010000004">
    <property type="protein sequence ID" value="MFC4652081.1"/>
    <property type="molecule type" value="Genomic_DNA"/>
</dbReference>